<dbReference type="GO" id="GO:0016301">
    <property type="term" value="F:kinase activity"/>
    <property type="evidence" value="ECO:0007669"/>
    <property type="project" value="UniProtKB-KW"/>
</dbReference>
<protein>
    <submittedName>
        <fullName evidence="5">GAF domain-containing protein</fullName>
    </submittedName>
</protein>
<dbReference type="GO" id="GO:0003723">
    <property type="term" value="F:RNA binding"/>
    <property type="evidence" value="ECO:0007669"/>
    <property type="project" value="InterPro"/>
</dbReference>
<dbReference type="Pfam" id="PF13185">
    <property type="entry name" value="GAF_2"/>
    <property type="match status" value="1"/>
</dbReference>
<dbReference type="InterPro" id="IPR003018">
    <property type="entry name" value="GAF"/>
</dbReference>
<comment type="caution">
    <text evidence="5">The sequence shown here is derived from an EMBL/GenBank/DDBJ whole genome shotgun (WGS) entry which is preliminary data.</text>
</comment>
<dbReference type="SUPFAM" id="SSF55781">
    <property type="entry name" value="GAF domain-like"/>
    <property type="match status" value="1"/>
</dbReference>
<dbReference type="EMBL" id="VNIQ01000001">
    <property type="protein sequence ID" value="TYQ08110.1"/>
    <property type="molecule type" value="Genomic_DNA"/>
</dbReference>
<name>A0A652YX99_NOCGL</name>
<evidence type="ECO:0000256" key="3">
    <source>
        <dbReference type="ARBA" id="ARBA00023015"/>
    </source>
</evidence>
<dbReference type="Gene3D" id="3.30.450.40">
    <property type="match status" value="1"/>
</dbReference>
<keyword evidence="2" id="KW-0418">Kinase</keyword>
<proteinExistence type="predicted"/>
<organism evidence="5">
    <name type="scientific">Nocardia globerula</name>
    <dbReference type="NCBI Taxonomy" id="1818"/>
    <lineage>
        <taxon>Bacteria</taxon>
        <taxon>Bacillati</taxon>
        <taxon>Actinomycetota</taxon>
        <taxon>Actinomycetes</taxon>
        <taxon>Mycobacteriales</taxon>
        <taxon>Nocardiaceae</taxon>
        <taxon>Nocardia</taxon>
    </lineage>
</organism>
<keyword evidence="4" id="KW-0804">Transcription</keyword>
<evidence type="ECO:0000256" key="4">
    <source>
        <dbReference type="ARBA" id="ARBA00023163"/>
    </source>
</evidence>
<keyword evidence="3" id="KW-0805">Transcription regulation</keyword>
<gene>
    <name evidence="5" type="ORF">FNL38_101481</name>
</gene>
<accession>A0A652YX99</accession>
<dbReference type="InterPro" id="IPR005561">
    <property type="entry name" value="ANTAR"/>
</dbReference>
<dbReference type="InterPro" id="IPR029016">
    <property type="entry name" value="GAF-like_dom_sf"/>
</dbReference>
<keyword evidence="1" id="KW-0808">Transferase</keyword>
<evidence type="ECO:0000256" key="1">
    <source>
        <dbReference type="ARBA" id="ARBA00022679"/>
    </source>
</evidence>
<sequence>MNLEFADLLAHFVQLLPTVYVVDDVMTELLENSVDALGVSGGSISLVSGGELRCITSIADSAADIERCQEGLQSGPGRTAYEKGERIAVTDIRQRHDLWPEFAENARRLNIAATASVPMSINGETIGVVSLYAHEPRPWSADDIVFTYLVANMATGYCVNASKRHQLQQIRSQLQESLKVRIILEQAKGITADARRTGIDEAYALIQAHAQLCNASVSAVARAIVDVGLRV</sequence>
<dbReference type="InterPro" id="IPR036388">
    <property type="entry name" value="WH-like_DNA-bd_sf"/>
</dbReference>
<dbReference type="InterPro" id="IPR011006">
    <property type="entry name" value="CheY-like_superfamily"/>
</dbReference>
<dbReference type="PROSITE" id="PS50921">
    <property type="entry name" value="ANTAR"/>
    <property type="match status" value="1"/>
</dbReference>
<evidence type="ECO:0000256" key="2">
    <source>
        <dbReference type="ARBA" id="ARBA00022777"/>
    </source>
</evidence>
<reference evidence="5" key="1">
    <citation type="submission" date="2019-07" db="EMBL/GenBank/DDBJ databases">
        <title>Genomic Encyclopedia of Type Strains, Phase IV (KMG-IV): sequencing the most valuable type-strain genomes for metagenomic binning, comparative biology and taxonomic classification.</title>
        <authorList>
            <person name="Goeker M."/>
        </authorList>
    </citation>
    <scope>NUCLEOTIDE SEQUENCE</scope>
    <source>
        <strain evidence="5">DSM 44596</strain>
    </source>
</reference>
<dbReference type="SUPFAM" id="SSF52172">
    <property type="entry name" value="CheY-like"/>
    <property type="match status" value="1"/>
</dbReference>
<dbReference type="AlphaFoldDB" id="A0A652YX99"/>
<dbReference type="SMART" id="SM00065">
    <property type="entry name" value="GAF"/>
    <property type="match status" value="1"/>
</dbReference>
<dbReference type="Pfam" id="PF03861">
    <property type="entry name" value="ANTAR"/>
    <property type="match status" value="1"/>
</dbReference>
<dbReference type="Gene3D" id="1.10.10.10">
    <property type="entry name" value="Winged helix-like DNA-binding domain superfamily/Winged helix DNA-binding domain"/>
    <property type="match status" value="1"/>
</dbReference>
<evidence type="ECO:0000313" key="5">
    <source>
        <dbReference type="EMBL" id="TYQ08110.1"/>
    </source>
</evidence>
<dbReference type="SMART" id="SM01012">
    <property type="entry name" value="ANTAR"/>
    <property type="match status" value="1"/>
</dbReference>